<sequence>MNALTIVTLGLILAVVAESRGITGGLGPQQFAGPGEQALVQTNRNAILRKLPSFMSGPFGPLKALVYRKQVVKGTNYFIKVKMMGVQPRFLHVKIYTGLNNRSHVKDVEVRAHDRISSFRDIWGKPDFTPERVLNQADLARDEL</sequence>
<dbReference type="AlphaFoldDB" id="K1QA11"/>
<gene>
    <name evidence="1" type="ORF">CGI_10013716</name>
</gene>
<dbReference type="Gene3D" id="3.10.450.10">
    <property type="match status" value="1"/>
</dbReference>
<evidence type="ECO:0000313" key="1">
    <source>
        <dbReference type="EMBL" id="EKC18301.1"/>
    </source>
</evidence>
<name>K1QA11_MAGGI</name>
<proteinExistence type="predicted"/>
<accession>K1QA11</accession>
<dbReference type="SUPFAM" id="SSF54403">
    <property type="entry name" value="Cystatin/monellin"/>
    <property type="match status" value="1"/>
</dbReference>
<dbReference type="EMBL" id="JH817593">
    <property type="protein sequence ID" value="EKC18301.1"/>
    <property type="molecule type" value="Genomic_DNA"/>
</dbReference>
<dbReference type="HOGENOM" id="CLU_150234_0_0_1"/>
<reference evidence="1" key="1">
    <citation type="journal article" date="2012" name="Nature">
        <title>The oyster genome reveals stress adaptation and complexity of shell formation.</title>
        <authorList>
            <person name="Zhang G."/>
            <person name="Fang X."/>
            <person name="Guo X."/>
            <person name="Li L."/>
            <person name="Luo R."/>
            <person name="Xu F."/>
            <person name="Yang P."/>
            <person name="Zhang L."/>
            <person name="Wang X."/>
            <person name="Qi H."/>
            <person name="Xiong Z."/>
            <person name="Que H."/>
            <person name="Xie Y."/>
            <person name="Holland P.W."/>
            <person name="Paps J."/>
            <person name="Zhu Y."/>
            <person name="Wu F."/>
            <person name="Chen Y."/>
            <person name="Wang J."/>
            <person name="Peng C."/>
            <person name="Meng J."/>
            <person name="Yang L."/>
            <person name="Liu J."/>
            <person name="Wen B."/>
            <person name="Zhang N."/>
            <person name="Huang Z."/>
            <person name="Zhu Q."/>
            <person name="Feng Y."/>
            <person name="Mount A."/>
            <person name="Hedgecock D."/>
            <person name="Xu Z."/>
            <person name="Liu Y."/>
            <person name="Domazet-Loso T."/>
            <person name="Du Y."/>
            <person name="Sun X."/>
            <person name="Zhang S."/>
            <person name="Liu B."/>
            <person name="Cheng P."/>
            <person name="Jiang X."/>
            <person name="Li J."/>
            <person name="Fan D."/>
            <person name="Wang W."/>
            <person name="Fu W."/>
            <person name="Wang T."/>
            <person name="Wang B."/>
            <person name="Zhang J."/>
            <person name="Peng Z."/>
            <person name="Li Y."/>
            <person name="Li N."/>
            <person name="Wang J."/>
            <person name="Chen M."/>
            <person name="He Y."/>
            <person name="Tan F."/>
            <person name="Song X."/>
            <person name="Zheng Q."/>
            <person name="Huang R."/>
            <person name="Yang H."/>
            <person name="Du X."/>
            <person name="Chen L."/>
            <person name="Yang M."/>
            <person name="Gaffney P.M."/>
            <person name="Wang S."/>
            <person name="Luo L."/>
            <person name="She Z."/>
            <person name="Ming Y."/>
            <person name="Huang W."/>
            <person name="Zhang S."/>
            <person name="Huang B."/>
            <person name="Zhang Y."/>
            <person name="Qu T."/>
            <person name="Ni P."/>
            <person name="Miao G."/>
            <person name="Wang J."/>
            <person name="Wang Q."/>
            <person name="Steinberg C.E."/>
            <person name="Wang H."/>
            <person name="Li N."/>
            <person name="Qian L."/>
            <person name="Zhang G."/>
            <person name="Li Y."/>
            <person name="Yang H."/>
            <person name="Liu X."/>
            <person name="Wang J."/>
            <person name="Yin Y."/>
            <person name="Wang J."/>
        </authorList>
    </citation>
    <scope>NUCLEOTIDE SEQUENCE [LARGE SCALE GENOMIC DNA]</scope>
    <source>
        <strain evidence="1">05x7-T-G4-1.051#20</strain>
    </source>
</reference>
<protein>
    <submittedName>
        <fullName evidence="1">Uncharacterized protein</fullName>
    </submittedName>
</protein>
<dbReference type="InterPro" id="IPR046350">
    <property type="entry name" value="Cystatin_sf"/>
</dbReference>
<dbReference type="InParanoid" id="K1QA11"/>
<organism evidence="1">
    <name type="scientific">Magallana gigas</name>
    <name type="common">Pacific oyster</name>
    <name type="synonym">Crassostrea gigas</name>
    <dbReference type="NCBI Taxonomy" id="29159"/>
    <lineage>
        <taxon>Eukaryota</taxon>
        <taxon>Metazoa</taxon>
        <taxon>Spiralia</taxon>
        <taxon>Lophotrochozoa</taxon>
        <taxon>Mollusca</taxon>
        <taxon>Bivalvia</taxon>
        <taxon>Autobranchia</taxon>
        <taxon>Pteriomorphia</taxon>
        <taxon>Ostreida</taxon>
        <taxon>Ostreoidea</taxon>
        <taxon>Ostreidae</taxon>
        <taxon>Magallana</taxon>
    </lineage>
</organism>